<gene>
    <name evidence="3" type="ORF">FL583_35520</name>
</gene>
<dbReference type="EMBL" id="VIRS01000043">
    <property type="protein sequence ID" value="TQS40328.1"/>
    <property type="molecule type" value="Genomic_DNA"/>
</dbReference>
<proteinExistence type="predicted"/>
<dbReference type="Proteomes" id="UP000317982">
    <property type="component" value="Unassembled WGS sequence"/>
</dbReference>
<evidence type="ECO:0000259" key="2">
    <source>
        <dbReference type="PROSITE" id="PS51841"/>
    </source>
</evidence>
<dbReference type="RefSeq" id="WP_142709285.1">
    <property type="nucleotide sequence ID" value="NZ_VIRS01000043.1"/>
</dbReference>
<accession>A0A545AG71</accession>
<protein>
    <submittedName>
        <fullName evidence="3">Lamin tail domain-containing protein</fullName>
    </submittedName>
</protein>
<feature type="domain" description="LTD" evidence="2">
    <location>
        <begin position="25"/>
        <end position="144"/>
    </location>
</feature>
<dbReference type="InterPro" id="IPR001322">
    <property type="entry name" value="Lamin_tail_dom"/>
</dbReference>
<feature type="signal peptide" evidence="1">
    <location>
        <begin position="1"/>
        <end position="29"/>
    </location>
</feature>
<dbReference type="InParanoid" id="A0A545AG71"/>
<evidence type="ECO:0000256" key="1">
    <source>
        <dbReference type="SAM" id="SignalP"/>
    </source>
</evidence>
<dbReference type="Pfam" id="PF00932">
    <property type="entry name" value="LTD"/>
    <property type="match status" value="1"/>
</dbReference>
<evidence type="ECO:0000313" key="3">
    <source>
        <dbReference type="EMBL" id="TQS40328.1"/>
    </source>
</evidence>
<reference evidence="3 4" key="1">
    <citation type="submission" date="2019-07" db="EMBL/GenBank/DDBJ databases">
        <title>Cryptosporangium phraense sp. nov., isolated from plant litter.</title>
        <authorList>
            <person name="Suriyachadkun C."/>
        </authorList>
    </citation>
    <scope>NUCLEOTIDE SEQUENCE [LARGE SCALE GENOMIC DNA]</scope>
    <source>
        <strain evidence="3 4">A-T 5661</strain>
    </source>
</reference>
<dbReference type="OrthoDB" id="3828227at2"/>
<keyword evidence="1" id="KW-0732">Signal</keyword>
<evidence type="ECO:0000313" key="4">
    <source>
        <dbReference type="Proteomes" id="UP000317982"/>
    </source>
</evidence>
<name>A0A545AG71_9ACTN</name>
<keyword evidence="4" id="KW-1185">Reference proteome</keyword>
<dbReference type="SUPFAM" id="SSF74853">
    <property type="entry name" value="Lamin A/C globular tail domain"/>
    <property type="match status" value="1"/>
</dbReference>
<organism evidence="3 4">
    <name type="scientific">Cryptosporangium phraense</name>
    <dbReference type="NCBI Taxonomy" id="2593070"/>
    <lineage>
        <taxon>Bacteria</taxon>
        <taxon>Bacillati</taxon>
        <taxon>Actinomycetota</taxon>
        <taxon>Actinomycetes</taxon>
        <taxon>Cryptosporangiales</taxon>
        <taxon>Cryptosporangiaceae</taxon>
        <taxon>Cryptosporangium</taxon>
    </lineage>
</organism>
<dbReference type="AlphaFoldDB" id="A0A545AG71"/>
<feature type="chain" id="PRO_5022013771" evidence="1">
    <location>
        <begin position="30"/>
        <end position="151"/>
    </location>
</feature>
<sequence>MLRSILASAAAAVLIPAAAVLIPAAPASAAPVVSFTRAYYDSPGKDTRTNASLNAEYVTLKNTSKATVNLSRWTVRDKANHVYTFTGTVTLKAGATLWLHTGRGTNTASHRYWNSGNYIWNNTGDAAYLRNAAGKQIDACSWGRGSGSVAC</sequence>
<dbReference type="InterPro" id="IPR036415">
    <property type="entry name" value="Lamin_tail_dom_sf"/>
</dbReference>
<comment type="caution">
    <text evidence="3">The sequence shown here is derived from an EMBL/GenBank/DDBJ whole genome shotgun (WGS) entry which is preliminary data.</text>
</comment>
<dbReference type="PROSITE" id="PS51841">
    <property type="entry name" value="LTD"/>
    <property type="match status" value="1"/>
</dbReference>
<dbReference type="Gene3D" id="2.60.40.1260">
    <property type="entry name" value="Lamin Tail domain"/>
    <property type="match status" value="1"/>
</dbReference>